<keyword evidence="3" id="KW-1185">Reference proteome</keyword>
<gene>
    <name evidence="2" type="ORF">DMC30DRAFT_346495</name>
</gene>
<evidence type="ECO:0000313" key="3">
    <source>
        <dbReference type="Proteomes" id="UP000311382"/>
    </source>
</evidence>
<dbReference type="InterPro" id="IPR026983">
    <property type="entry name" value="DHC"/>
</dbReference>
<dbReference type="PANTHER" id="PTHR45703">
    <property type="entry name" value="DYNEIN HEAVY CHAIN"/>
    <property type="match status" value="1"/>
</dbReference>
<evidence type="ECO:0000313" key="2">
    <source>
        <dbReference type="EMBL" id="TNY23955.1"/>
    </source>
</evidence>
<name>A0A5C5G4N8_9BASI</name>
<proteinExistence type="predicted"/>
<organism evidence="2 3">
    <name type="scientific">Rhodotorula diobovata</name>
    <dbReference type="NCBI Taxonomy" id="5288"/>
    <lineage>
        <taxon>Eukaryota</taxon>
        <taxon>Fungi</taxon>
        <taxon>Dikarya</taxon>
        <taxon>Basidiomycota</taxon>
        <taxon>Pucciniomycotina</taxon>
        <taxon>Microbotryomycetes</taxon>
        <taxon>Sporidiobolales</taxon>
        <taxon>Sporidiobolaceae</taxon>
        <taxon>Rhodotorula</taxon>
    </lineage>
</organism>
<reference evidence="2 3" key="1">
    <citation type="submission" date="2019-03" db="EMBL/GenBank/DDBJ databases">
        <title>Rhodosporidium diobovatum UCD-FST 08-225 genome sequencing, assembly, and annotation.</title>
        <authorList>
            <person name="Fakankun I.U."/>
            <person name="Fristensky B."/>
            <person name="Levin D.B."/>
        </authorList>
    </citation>
    <scope>NUCLEOTIDE SEQUENCE [LARGE SCALE GENOMIC DNA]</scope>
    <source>
        <strain evidence="2 3">UCD-FST 08-225</strain>
    </source>
</reference>
<dbReference type="GO" id="GO:0007018">
    <property type="term" value="P:microtubule-based movement"/>
    <property type="evidence" value="ECO:0007669"/>
    <property type="project" value="InterPro"/>
</dbReference>
<sequence>MRSLDDDDETVAVDLKQGASSAQPAWMRALRQSCVEWLDVLPKVRPSCPTSTRLGPSDAAQDPLARFYQREASLAASLLPTIRADLGDLVKVCDGELKQTNDLRALLLDLAKGTVPSSWRRYRCRELPVGIWIADLAKRLTQLATVVESADLAKVPVALGLLFHPHGFITASRQAVAHATQASLEELSLEVALEETGGDNSFIIEGFSLVGASLQNSALALNDGSTVRLAASSVSWRRSAGASSPSEATKVSIPCFLDATRTDVLFTVSVPAKGVDAVAVKQRAVALVAAE</sequence>
<dbReference type="GO" id="GO:0045505">
    <property type="term" value="F:dynein intermediate chain binding"/>
    <property type="evidence" value="ECO:0007669"/>
    <property type="project" value="InterPro"/>
</dbReference>
<dbReference type="FunFam" id="3.10.490.20:FF:000004">
    <property type="entry name" value="Cytoplasmic dynein heavy chain 2"/>
    <property type="match status" value="1"/>
</dbReference>
<dbReference type="Gene3D" id="3.10.490.20">
    <property type="match status" value="1"/>
</dbReference>
<dbReference type="STRING" id="5288.A0A5C5G4N8"/>
<dbReference type="GO" id="GO:0030286">
    <property type="term" value="C:dynein complex"/>
    <property type="evidence" value="ECO:0007669"/>
    <property type="project" value="InterPro"/>
</dbReference>
<dbReference type="AlphaFoldDB" id="A0A5C5G4N8"/>
<evidence type="ECO:0000259" key="1">
    <source>
        <dbReference type="Pfam" id="PF18199"/>
    </source>
</evidence>
<dbReference type="Proteomes" id="UP000311382">
    <property type="component" value="Unassembled WGS sequence"/>
</dbReference>
<dbReference type="OrthoDB" id="447173at2759"/>
<protein>
    <submittedName>
        <fullName evidence="2">Dynein</fullName>
    </submittedName>
</protein>
<dbReference type="InterPro" id="IPR043160">
    <property type="entry name" value="Dynein_C_barrel"/>
</dbReference>
<dbReference type="GO" id="GO:0051959">
    <property type="term" value="F:dynein light intermediate chain binding"/>
    <property type="evidence" value="ECO:0007669"/>
    <property type="project" value="InterPro"/>
</dbReference>
<dbReference type="EMBL" id="SOZI01000006">
    <property type="protein sequence ID" value="TNY23955.1"/>
    <property type="molecule type" value="Genomic_DNA"/>
</dbReference>
<comment type="caution">
    <text evidence="2">The sequence shown here is derived from an EMBL/GenBank/DDBJ whole genome shotgun (WGS) entry which is preliminary data.</text>
</comment>
<feature type="domain" description="Dynein heavy chain C-terminal" evidence="1">
    <location>
        <begin position="28"/>
        <end position="288"/>
    </location>
</feature>
<dbReference type="PANTHER" id="PTHR45703:SF36">
    <property type="entry name" value="DYNEIN HEAVY CHAIN, CYTOPLASMIC"/>
    <property type="match status" value="1"/>
</dbReference>
<dbReference type="Gene3D" id="1.20.1270.280">
    <property type="match status" value="1"/>
</dbReference>
<dbReference type="InterPro" id="IPR041228">
    <property type="entry name" value="Dynein_C"/>
</dbReference>
<dbReference type="Pfam" id="PF18199">
    <property type="entry name" value="Dynein_C"/>
    <property type="match status" value="1"/>
</dbReference>
<accession>A0A5C5G4N8</accession>